<evidence type="ECO:0008006" key="4">
    <source>
        <dbReference type="Google" id="ProtNLM"/>
    </source>
</evidence>
<name>A0A1Q8E9C4_9STRE</name>
<feature type="transmembrane region" description="Helical" evidence="1">
    <location>
        <begin position="148"/>
        <end position="166"/>
    </location>
</feature>
<evidence type="ECO:0000313" key="3">
    <source>
        <dbReference type="Proteomes" id="UP000186890"/>
    </source>
</evidence>
<sequence>MEKIIQTRGSFHFLERDGRRFLIDNRTLVPKSYFWFAFKKQLTADMYEIDPNDTRFEIQHSNTGTMTFVIISQSIVRLASNVLEDLFIQVGYSNQIIFKLFMVLVALVVSYLIYILTFQSENKNFEVFLTNHPKRFSVTLATDGKRNFGLGPVFVSLTIGSLAWYLLGEDTVLILVGLFSFLSYVFTWKILPIAMAYQYHKLTIEEIRPTVHSEIQKIRG</sequence>
<dbReference type="AlphaFoldDB" id="A0A1Q8E9C4"/>
<keyword evidence="1" id="KW-0472">Membrane</keyword>
<keyword evidence="1" id="KW-0812">Transmembrane</keyword>
<evidence type="ECO:0000256" key="1">
    <source>
        <dbReference type="SAM" id="Phobius"/>
    </source>
</evidence>
<dbReference type="RefSeq" id="WP_075104112.1">
    <property type="nucleotide sequence ID" value="NZ_MSJM01000002.1"/>
</dbReference>
<dbReference type="OrthoDB" id="2227501at2"/>
<proteinExistence type="predicted"/>
<dbReference type="InterPro" id="IPR005915">
    <property type="entry name" value="Tandem_5TM"/>
</dbReference>
<dbReference type="Proteomes" id="UP000186890">
    <property type="component" value="Unassembled WGS sequence"/>
</dbReference>
<protein>
    <recommendedName>
        <fullName evidence="4">DUF443 family protein</fullName>
    </recommendedName>
</protein>
<reference evidence="3" key="1">
    <citation type="submission" date="2016-12" db="EMBL/GenBank/DDBJ databases">
        <authorList>
            <person name="Gulvik C.A."/>
        </authorList>
    </citation>
    <scope>NUCLEOTIDE SEQUENCE [LARGE SCALE GENOMIC DNA]</scope>
    <source>
        <strain evidence="3">NED12-00049-6B</strain>
    </source>
</reference>
<keyword evidence="3" id="KW-1185">Reference proteome</keyword>
<dbReference type="EMBL" id="MSJM01000002">
    <property type="protein sequence ID" value="OLF48389.1"/>
    <property type="molecule type" value="Genomic_DNA"/>
</dbReference>
<keyword evidence="1" id="KW-1133">Transmembrane helix</keyword>
<feature type="transmembrane region" description="Helical" evidence="1">
    <location>
        <begin position="172"/>
        <end position="191"/>
    </location>
</feature>
<feature type="transmembrane region" description="Helical" evidence="1">
    <location>
        <begin position="96"/>
        <end position="116"/>
    </location>
</feature>
<evidence type="ECO:0000313" key="2">
    <source>
        <dbReference type="EMBL" id="OLF48389.1"/>
    </source>
</evidence>
<organism evidence="2 3">
    <name type="scientific">Streptococcus cuniculi</name>
    <dbReference type="NCBI Taxonomy" id="1432788"/>
    <lineage>
        <taxon>Bacteria</taxon>
        <taxon>Bacillati</taxon>
        <taxon>Bacillota</taxon>
        <taxon>Bacilli</taxon>
        <taxon>Lactobacillales</taxon>
        <taxon>Streptococcaceae</taxon>
        <taxon>Streptococcus</taxon>
    </lineage>
</organism>
<comment type="caution">
    <text evidence="2">The sequence shown here is derived from an EMBL/GenBank/DDBJ whole genome shotgun (WGS) entry which is preliminary data.</text>
</comment>
<dbReference type="NCBIfam" id="TIGR01218">
    <property type="entry name" value="Gpos_tandem_5TM"/>
    <property type="match status" value="1"/>
</dbReference>
<accession>A0A1Q8E9C4</accession>
<gene>
    <name evidence="2" type="ORF">BU202_01865</name>
</gene>